<name>A0A2C5YYJ7_9HYPO</name>
<feature type="compositionally biased region" description="Polar residues" evidence="1">
    <location>
        <begin position="409"/>
        <end position="425"/>
    </location>
</feature>
<feature type="region of interest" description="Disordered" evidence="1">
    <location>
        <begin position="381"/>
        <end position="456"/>
    </location>
</feature>
<feature type="region of interest" description="Disordered" evidence="1">
    <location>
        <begin position="123"/>
        <end position="175"/>
    </location>
</feature>
<evidence type="ECO:0000313" key="2">
    <source>
        <dbReference type="EMBL" id="PHH73827.1"/>
    </source>
</evidence>
<keyword evidence="3" id="KW-1185">Reference proteome</keyword>
<gene>
    <name evidence="2" type="ORF">CDD80_3540</name>
</gene>
<sequence length="456" mass="49349">MLGLDGRDDRGVVNGAVFNGHAPPSADDGLALKDSSSSAGPRPAAAIRTVDAPLALPRPQDIHRGWEASSVSTAKCDLCHKQSCGTIQKCSQCKLSVCQTCAQEDRLRVDERHHLDVDSVNWERKTPAKRPKSRSGCYKARIRKQQASTNGQRRRLPQGRGSARSAARSKLSVSRDMSIESPVVVDVNTPSVSPAESGTLDDRLEAAAASRTAEMEEIAEILAGMQKRAPSYPHDDGLLLPPVRSLLDVQQAGHLPRLRALHPPLSVSPAPTYDNLAPRPASMTYADGYYAPRSGHETYGPYPSEYASWDQHQACSYTFSPPPVAADQHGHGISSGLAWQSHAASQTANPRPYWHRHHVDDPSQAYEPIVTHLPSNHPYWPASLPHDRADDNLPMSHPSHSYPGPPPSADQQTTDPNASACTVQSIMPDPWIAGPPTQPSQTAGPPAWPLSPRRVA</sequence>
<dbReference type="OrthoDB" id="5145552at2759"/>
<protein>
    <submittedName>
        <fullName evidence="2">Uncharacterized protein</fullName>
    </submittedName>
</protein>
<evidence type="ECO:0000313" key="3">
    <source>
        <dbReference type="Proteomes" id="UP000226431"/>
    </source>
</evidence>
<dbReference type="EMBL" id="NJES01000315">
    <property type="protein sequence ID" value="PHH73827.1"/>
    <property type="molecule type" value="Genomic_DNA"/>
</dbReference>
<organism evidence="2 3">
    <name type="scientific">Ophiocordyceps camponoti-rufipedis</name>
    <dbReference type="NCBI Taxonomy" id="2004952"/>
    <lineage>
        <taxon>Eukaryota</taxon>
        <taxon>Fungi</taxon>
        <taxon>Dikarya</taxon>
        <taxon>Ascomycota</taxon>
        <taxon>Pezizomycotina</taxon>
        <taxon>Sordariomycetes</taxon>
        <taxon>Hypocreomycetidae</taxon>
        <taxon>Hypocreales</taxon>
        <taxon>Ophiocordycipitaceae</taxon>
        <taxon>Ophiocordyceps</taxon>
    </lineage>
</organism>
<comment type="caution">
    <text evidence="2">The sequence shown here is derived from an EMBL/GenBank/DDBJ whole genome shotgun (WGS) entry which is preliminary data.</text>
</comment>
<dbReference type="AlphaFoldDB" id="A0A2C5YYJ7"/>
<feature type="compositionally biased region" description="Low complexity" evidence="1">
    <location>
        <begin position="35"/>
        <end position="44"/>
    </location>
</feature>
<feature type="region of interest" description="Disordered" evidence="1">
    <location>
        <begin position="13"/>
        <end position="44"/>
    </location>
</feature>
<accession>A0A2C5YYJ7</accession>
<dbReference type="Proteomes" id="UP000226431">
    <property type="component" value="Unassembled WGS sequence"/>
</dbReference>
<evidence type="ECO:0000256" key="1">
    <source>
        <dbReference type="SAM" id="MobiDB-lite"/>
    </source>
</evidence>
<reference evidence="2 3" key="1">
    <citation type="submission" date="2017-06" db="EMBL/GenBank/DDBJ databases">
        <title>Ant-infecting Ophiocordyceps genomes reveal a high diversity of potential behavioral manipulation genes and a possible major role for enterotoxins.</title>
        <authorList>
            <person name="De Bekker C."/>
            <person name="Evans H.C."/>
            <person name="Brachmann A."/>
            <person name="Hughes D.P."/>
        </authorList>
    </citation>
    <scope>NUCLEOTIDE SEQUENCE [LARGE SCALE GENOMIC DNA]</scope>
    <source>
        <strain evidence="2 3">Map16</strain>
    </source>
</reference>
<proteinExistence type="predicted"/>